<dbReference type="OrthoDB" id="178667at2"/>
<feature type="transmembrane region" description="Helical" evidence="9">
    <location>
        <begin position="92"/>
        <end position="114"/>
    </location>
</feature>
<keyword evidence="11" id="KW-1185">Reference proteome</keyword>
<evidence type="ECO:0000256" key="9">
    <source>
        <dbReference type="SAM" id="Phobius"/>
    </source>
</evidence>
<dbReference type="PANTHER" id="PTHR42770">
    <property type="entry name" value="AMINO ACID TRANSPORTER-RELATED"/>
    <property type="match status" value="1"/>
</dbReference>
<dbReference type="EMBL" id="MJIE01000001">
    <property type="protein sequence ID" value="OLR56481.1"/>
    <property type="molecule type" value="Genomic_DNA"/>
</dbReference>
<keyword evidence="8 9" id="KW-0472">Membrane</keyword>
<dbReference type="STRING" id="1261640.BHK98_10610"/>
<protein>
    <recommendedName>
        <fullName evidence="12">Arginine/ornithine antiporter</fullName>
    </recommendedName>
</protein>
<keyword evidence="7 9" id="KW-1133">Transmembrane helix</keyword>
<feature type="transmembrane region" description="Helical" evidence="9">
    <location>
        <begin position="276"/>
        <end position="303"/>
    </location>
</feature>
<keyword evidence="6" id="KW-0029">Amino-acid transport</keyword>
<organism evidence="10 11">
    <name type="scientific">Hornefia porci</name>
    <dbReference type="NCBI Taxonomy" id="2652292"/>
    <lineage>
        <taxon>Bacteria</taxon>
        <taxon>Bacillati</taxon>
        <taxon>Bacillota</taxon>
        <taxon>Clostridia</taxon>
        <taxon>Peptostreptococcales</taxon>
        <taxon>Anaerovoracaceae</taxon>
        <taxon>Hornefia</taxon>
    </lineage>
</organism>
<comment type="caution">
    <text evidence="10">The sequence shown here is derived from an EMBL/GenBank/DDBJ whole genome shotgun (WGS) entry which is preliminary data.</text>
</comment>
<evidence type="ECO:0000256" key="2">
    <source>
        <dbReference type="ARBA" id="ARBA00008220"/>
    </source>
</evidence>
<dbReference type="GO" id="GO:0022857">
    <property type="term" value="F:transmembrane transporter activity"/>
    <property type="evidence" value="ECO:0007669"/>
    <property type="project" value="InterPro"/>
</dbReference>
<evidence type="ECO:0000256" key="5">
    <source>
        <dbReference type="ARBA" id="ARBA00022692"/>
    </source>
</evidence>
<feature type="transmembrane region" description="Helical" evidence="9">
    <location>
        <begin position="198"/>
        <end position="222"/>
    </location>
</feature>
<dbReference type="RefSeq" id="WP_075714150.1">
    <property type="nucleotide sequence ID" value="NZ_MJIE01000001.1"/>
</dbReference>
<accession>A0A1Q9JK00</accession>
<feature type="transmembrane region" description="Helical" evidence="9">
    <location>
        <begin position="416"/>
        <end position="436"/>
    </location>
</feature>
<evidence type="ECO:0000313" key="11">
    <source>
        <dbReference type="Proteomes" id="UP000187404"/>
    </source>
</evidence>
<evidence type="ECO:0000256" key="6">
    <source>
        <dbReference type="ARBA" id="ARBA00022970"/>
    </source>
</evidence>
<gene>
    <name evidence="10" type="ORF">BHK98_10610</name>
</gene>
<keyword evidence="3" id="KW-0813">Transport</keyword>
<evidence type="ECO:0000256" key="8">
    <source>
        <dbReference type="ARBA" id="ARBA00023136"/>
    </source>
</evidence>
<feature type="transmembrane region" description="Helical" evidence="9">
    <location>
        <begin position="391"/>
        <end position="410"/>
    </location>
</feature>
<feature type="transmembrane region" description="Helical" evidence="9">
    <location>
        <begin position="452"/>
        <end position="474"/>
    </location>
</feature>
<feature type="transmembrane region" description="Helical" evidence="9">
    <location>
        <begin position="40"/>
        <end position="61"/>
    </location>
</feature>
<reference evidence="10 11" key="1">
    <citation type="journal article" date="2016" name="Appl. Environ. Microbiol.">
        <title>Function and Phylogeny of Bacterial Butyryl Coenzyme A:Acetate Transferases and Their Diversity in the Proximal Colon of Swine.</title>
        <authorList>
            <person name="Trachsel J."/>
            <person name="Bayles D.O."/>
            <person name="Looft T."/>
            <person name="Levine U.Y."/>
            <person name="Allen H.K."/>
        </authorList>
    </citation>
    <scope>NUCLEOTIDE SEQUENCE [LARGE SCALE GENOMIC DNA]</scope>
    <source>
        <strain evidence="10 11">68-3-10</strain>
    </source>
</reference>
<evidence type="ECO:0000313" key="10">
    <source>
        <dbReference type="EMBL" id="OLR56481.1"/>
    </source>
</evidence>
<evidence type="ECO:0000256" key="3">
    <source>
        <dbReference type="ARBA" id="ARBA00022448"/>
    </source>
</evidence>
<evidence type="ECO:0008006" key="12">
    <source>
        <dbReference type="Google" id="ProtNLM"/>
    </source>
</evidence>
<dbReference type="InterPro" id="IPR002293">
    <property type="entry name" value="AA/rel_permease1"/>
</dbReference>
<dbReference type="InterPro" id="IPR004754">
    <property type="entry name" value="Amino_acid_antiprt"/>
</dbReference>
<comment type="similarity">
    <text evidence="2">Belongs to the amino acid-polyamine-organocation (APC) superfamily. Basic amino acid/polyamine antiporter (APA) (TC 2.A.3.2) family.</text>
</comment>
<name>A0A1Q9JK00_9FIRM</name>
<dbReference type="Gene3D" id="1.20.1740.10">
    <property type="entry name" value="Amino acid/polyamine transporter I"/>
    <property type="match status" value="1"/>
</dbReference>
<feature type="transmembrane region" description="Helical" evidence="9">
    <location>
        <begin position="156"/>
        <end position="178"/>
    </location>
</feature>
<evidence type="ECO:0000256" key="7">
    <source>
        <dbReference type="ARBA" id="ARBA00022989"/>
    </source>
</evidence>
<dbReference type="Proteomes" id="UP000187404">
    <property type="component" value="Unassembled WGS sequence"/>
</dbReference>
<feature type="transmembrane region" description="Helical" evidence="9">
    <location>
        <begin position="126"/>
        <end position="144"/>
    </location>
</feature>
<dbReference type="Pfam" id="PF13520">
    <property type="entry name" value="AA_permease_2"/>
    <property type="match status" value="1"/>
</dbReference>
<feature type="transmembrane region" description="Helical" evidence="9">
    <location>
        <begin position="332"/>
        <end position="352"/>
    </location>
</feature>
<evidence type="ECO:0000256" key="4">
    <source>
        <dbReference type="ARBA" id="ARBA00022475"/>
    </source>
</evidence>
<keyword evidence="5 9" id="KW-0812">Transmembrane</keyword>
<keyword evidence="4" id="KW-1003">Cell membrane</keyword>
<sequence length="477" mass="51154">MEKEKNLGIGKLTLFAISTTLASGVFSLSGDFAAGGAHTLAVLIGWAVCGIGMAGLAVSFYRLSVVKPELSSGIFNYAKTGFGDYIGFINGWGYWISAILAPVSYVALLFATLGNFFDAFGDGNNLLSVVVGSLYVWFLILLVYRGVNSAVGINAVVVIAKLVPIIFTVFAIILMGAFKPSVFMENFAGAPDSPSLLTQVKGTVTTTVWTFIGIEGAVVLSARAKNTKIAGKATINSFLALLILYVLISVLSMGVMPQEELAKLSNPPMAGVMAYVVGPWGATLVNCAVILSVAGAMLSYVILCTDSAYQPAVNGLFPKFLSRLNRHDAPTWSVLGTGIVLQFFIIMIYVAASSYQKLYAVSTSTIMFPYFFSALYYLKLCIQGHGCDNDAGGKAGAWLAAVVGTIYGLWLLYATGWQYILITTLCYAPGTILYYWSKKERHEKVFPKTSDLAAFIVVMVLFVISVILLANGTIRPF</sequence>
<comment type="subcellular location">
    <subcellularLocation>
        <location evidence="1">Cell membrane</location>
        <topology evidence="1">Multi-pass membrane protein</topology>
    </subcellularLocation>
</comment>
<feature type="transmembrane region" description="Helical" evidence="9">
    <location>
        <begin position="234"/>
        <end position="256"/>
    </location>
</feature>
<dbReference type="InterPro" id="IPR050367">
    <property type="entry name" value="APC_superfamily"/>
</dbReference>
<dbReference type="NCBIfam" id="TIGR00905">
    <property type="entry name" value="2A0302"/>
    <property type="match status" value="1"/>
</dbReference>
<proteinExistence type="inferred from homology"/>
<evidence type="ECO:0000256" key="1">
    <source>
        <dbReference type="ARBA" id="ARBA00004651"/>
    </source>
</evidence>
<feature type="transmembrane region" description="Helical" evidence="9">
    <location>
        <begin position="358"/>
        <end position="379"/>
    </location>
</feature>
<dbReference type="PIRSF" id="PIRSF006060">
    <property type="entry name" value="AA_transporter"/>
    <property type="match status" value="1"/>
</dbReference>
<dbReference type="AlphaFoldDB" id="A0A1Q9JK00"/>
<feature type="transmembrane region" description="Helical" evidence="9">
    <location>
        <begin position="12"/>
        <end position="34"/>
    </location>
</feature>
<dbReference type="GO" id="GO:0006865">
    <property type="term" value="P:amino acid transport"/>
    <property type="evidence" value="ECO:0007669"/>
    <property type="project" value="UniProtKB-KW"/>
</dbReference>
<dbReference type="PANTHER" id="PTHR42770:SF4">
    <property type="entry name" value="ARGININE_ORNITHINE ANTIPORTER-RELATED"/>
    <property type="match status" value="1"/>
</dbReference>
<dbReference type="GO" id="GO:0005886">
    <property type="term" value="C:plasma membrane"/>
    <property type="evidence" value="ECO:0007669"/>
    <property type="project" value="UniProtKB-SubCell"/>
</dbReference>